<keyword evidence="12" id="KW-1185">Reference proteome</keyword>
<dbReference type="GO" id="GO:0046983">
    <property type="term" value="F:protein dimerization activity"/>
    <property type="evidence" value="ECO:0007669"/>
    <property type="project" value="InterPro"/>
</dbReference>
<dbReference type="Pfam" id="PF07730">
    <property type="entry name" value="HisKA_3"/>
    <property type="match status" value="1"/>
</dbReference>
<evidence type="ECO:0000256" key="4">
    <source>
        <dbReference type="ARBA" id="ARBA00022679"/>
    </source>
</evidence>
<keyword evidence="6" id="KW-0418">Kinase</keyword>
<dbReference type="InterPro" id="IPR025828">
    <property type="entry name" value="Put_sensor_dom"/>
</dbReference>
<keyword evidence="3" id="KW-0597">Phosphoprotein</keyword>
<dbReference type="InterPro" id="IPR050482">
    <property type="entry name" value="Sensor_HK_TwoCompSys"/>
</dbReference>
<dbReference type="CDD" id="cd16917">
    <property type="entry name" value="HATPase_UhpB-NarQ-NarX-like"/>
    <property type="match status" value="1"/>
</dbReference>
<dbReference type="GO" id="GO:0000155">
    <property type="term" value="F:phosphorelay sensor kinase activity"/>
    <property type="evidence" value="ECO:0007669"/>
    <property type="project" value="InterPro"/>
</dbReference>
<evidence type="ECO:0000256" key="7">
    <source>
        <dbReference type="ARBA" id="ARBA00022840"/>
    </source>
</evidence>
<evidence type="ECO:0000256" key="5">
    <source>
        <dbReference type="ARBA" id="ARBA00022741"/>
    </source>
</evidence>
<feature type="domain" description="Histidine kinase/HSP90-like ATPase" evidence="10">
    <location>
        <begin position="353"/>
        <end position="443"/>
    </location>
</feature>
<keyword evidence="9" id="KW-0812">Transmembrane</keyword>
<organism evidence="11 12">
    <name type="scientific">Leucobacter edaphi</name>
    <dbReference type="NCBI Taxonomy" id="2796472"/>
    <lineage>
        <taxon>Bacteria</taxon>
        <taxon>Bacillati</taxon>
        <taxon>Actinomycetota</taxon>
        <taxon>Actinomycetes</taxon>
        <taxon>Micrococcales</taxon>
        <taxon>Microbacteriaceae</taxon>
        <taxon>Leucobacter</taxon>
    </lineage>
</organism>
<dbReference type="InterPro" id="IPR036890">
    <property type="entry name" value="HATPase_C_sf"/>
</dbReference>
<reference evidence="11" key="1">
    <citation type="submission" date="2020-12" db="EMBL/GenBank/DDBJ databases">
        <title>Leucobacter sp. CAS2, isolated from Chromium sludge.</title>
        <authorList>
            <person name="Xu Z."/>
        </authorList>
    </citation>
    <scope>NUCLEOTIDE SEQUENCE</scope>
    <source>
        <strain evidence="11">CSA2</strain>
    </source>
</reference>
<accession>A0A934QEE3</accession>
<dbReference type="Pfam" id="PF02518">
    <property type="entry name" value="HATPase_c"/>
    <property type="match status" value="1"/>
</dbReference>
<evidence type="ECO:0000256" key="8">
    <source>
        <dbReference type="ARBA" id="ARBA00023012"/>
    </source>
</evidence>
<dbReference type="GO" id="GO:0016020">
    <property type="term" value="C:membrane"/>
    <property type="evidence" value="ECO:0007669"/>
    <property type="project" value="InterPro"/>
</dbReference>
<comment type="catalytic activity">
    <reaction evidence="1">
        <text>ATP + protein L-histidine = ADP + protein N-phospho-L-histidine.</text>
        <dbReference type="EC" id="2.7.13.3"/>
    </reaction>
</comment>
<dbReference type="PANTHER" id="PTHR24421">
    <property type="entry name" value="NITRATE/NITRITE SENSOR PROTEIN NARX-RELATED"/>
    <property type="match status" value="1"/>
</dbReference>
<protein>
    <recommendedName>
        <fullName evidence="2">histidine kinase</fullName>
        <ecNumber evidence="2">2.7.13.3</ecNumber>
    </recommendedName>
</protein>
<feature type="transmembrane region" description="Helical" evidence="9">
    <location>
        <begin position="184"/>
        <end position="208"/>
    </location>
</feature>
<dbReference type="InterPro" id="IPR011712">
    <property type="entry name" value="Sig_transdc_His_kin_sub3_dim/P"/>
</dbReference>
<dbReference type="InterPro" id="IPR003594">
    <property type="entry name" value="HATPase_dom"/>
</dbReference>
<evidence type="ECO:0000256" key="9">
    <source>
        <dbReference type="SAM" id="Phobius"/>
    </source>
</evidence>
<evidence type="ECO:0000313" key="12">
    <source>
        <dbReference type="Proteomes" id="UP000618733"/>
    </source>
</evidence>
<name>A0A934QEE3_9MICO</name>
<sequence length="443" mass="47504">MTAQPTPPSARQNRLADRVRARGRALLDALILLGELLYVAVLILGIATAIGLSWLWVGLLVLPALYRALHRQLVRVSARCEPYLGRPLRLPELPARPEEPADPADGVLEKLRRTEGIRLLASEEAWQLLWWGLVESLVGIIVATMPLLLIGEGLRGLLVAPLLTVIMGWQPDEWYLWVRVADGMSLVAAMTLGLLLVIVGWLTATFWLRQHARLSSAAIGSRRTELRARVDQLTRSRAGSRRDAAAELKRIEREVHDGTQAQLATIGLRLGTADALWDSDPDRARAIVEEARGDASAALDELRALMRGIRPPVLADRGLAAALEDLAIASGSAGPGSTSVTAYAALSGNYAPDIESAVYFAARELVTNALKHARAERITVTATESPERLQLVVLDDGAGGARETPGHGLAGLAERLAAFDGTLTVSSPAGGPTRITVEVPCGS</sequence>
<evidence type="ECO:0000256" key="1">
    <source>
        <dbReference type="ARBA" id="ARBA00000085"/>
    </source>
</evidence>
<proteinExistence type="predicted"/>
<keyword evidence="9" id="KW-0472">Membrane</keyword>
<comment type="caution">
    <text evidence="11">The sequence shown here is derived from an EMBL/GenBank/DDBJ whole genome shotgun (WGS) entry which is preliminary data.</text>
</comment>
<keyword evidence="5" id="KW-0547">Nucleotide-binding</keyword>
<evidence type="ECO:0000256" key="2">
    <source>
        <dbReference type="ARBA" id="ARBA00012438"/>
    </source>
</evidence>
<dbReference type="AlphaFoldDB" id="A0A934QEE3"/>
<gene>
    <name evidence="11" type="ORF">JD292_07180</name>
</gene>
<dbReference type="SMART" id="SM00387">
    <property type="entry name" value="HATPase_c"/>
    <property type="match status" value="1"/>
</dbReference>
<dbReference type="EC" id="2.7.13.3" evidence="2"/>
<evidence type="ECO:0000256" key="6">
    <source>
        <dbReference type="ARBA" id="ARBA00022777"/>
    </source>
</evidence>
<dbReference type="Proteomes" id="UP000618733">
    <property type="component" value="Unassembled WGS sequence"/>
</dbReference>
<feature type="transmembrane region" description="Helical" evidence="9">
    <location>
        <begin position="53"/>
        <end position="69"/>
    </location>
</feature>
<dbReference type="Gene3D" id="1.20.5.1930">
    <property type="match status" value="1"/>
</dbReference>
<keyword evidence="7" id="KW-0067">ATP-binding</keyword>
<keyword evidence="9" id="KW-1133">Transmembrane helix</keyword>
<dbReference type="GO" id="GO:0005524">
    <property type="term" value="F:ATP binding"/>
    <property type="evidence" value="ECO:0007669"/>
    <property type="project" value="UniProtKB-KW"/>
</dbReference>
<keyword evidence="4" id="KW-0808">Transferase</keyword>
<dbReference type="PANTHER" id="PTHR24421:SF10">
    <property type="entry name" value="NITRATE_NITRITE SENSOR PROTEIN NARQ"/>
    <property type="match status" value="1"/>
</dbReference>
<dbReference type="EMBL" id="JAEHOI010000006">
    <property type="protein sequence ID" value="MBK0421854.1"/>
    <property type="molecule type" value="Genomic_DNA"/>
</dbReference>
<evidence type="ECO:0000259" key="10">
    <source>
        <dbReference type="SMART" id="SM00387"/>
    </source>
</evidence>
<evidence type="ECO:0000313" key="11">
    <source>
        <dbReference type="EMBL" id="MBK0421854.1"/>
    </source>
</evidence>
<dbReference type="Gene3D" id="3.30.565.10">
    <property type="entry name" value="Histidine kinase-like ATPase, C-terminal domain"/>
    <property type="match status" value="1"/>
</dbReference>
<feature type="transmembrane region" description="Helical" evidence="9">
    <location>
        <begin position="25"/>
        <end position="47"/>
    </location>
</feature>
<keyword evidence="8" id="KW-0902">Two-component regulatory system</keyword>
<dbReference type="Pfam" id="PF13796">
    <property type="entry name" value="Sensor"/>
    <property type="match status" value="1"/>
</dbReference>
<evidence type="ECO:0000256" key="3">
    <source>
        <dbReference type="ARBA" id="ARBA00022553"/>
    </source>
</evidence>
<dbReference type="SUPFAM" id="SSF55874">
    <property type="entry name" value="ATPase domain of HSP90 chaperone/DNA topoisomerase II/histidine kinase"/>
    <property type="match status" value="1"/>
</dbReference>
<dbReference type="RefSeq" id="WP_200132067.1">
    <property type="nucleotide sequence ID" value="NZ_JAEHOI010000006.1"/>
</dbReference>
<feature type="transmembrane region" description="Helical" evidence="9">
    <location>
        <begin position="128"/>
        <end position="150"/>
    </location>
</feature>